<gene>
    <name evidence="3" type="ORF">D9615_008825</name>
</gene>
<dbReference type="PROSITE" id="PS50097">
    <property type="entry name" value="BTB"/>
    <property type="match status" value="1"/>
</dbReference>
<evidence type="ECO:0000313" key="4">
    <source>
        <dbReference type="Proteomes" id="UP000565441"/>
    </source>
</evidence>
<feature type="region of interest" description="Disordered" evidence="1">
    <location>
        <begin position="1"/>
        <end position="20"/>
    </location>
</feature>
<proteinExistence type="predicted"/>
<dbReference type="SUPFAM" id="SSF54695">
    <property type="entry name" value="POZ domain"/>
    <property type="match status" value="1"/>
</dbReference>
<dbReference type="SMART" id="SM00225">
    <property type="entry name" value="BTB"/>
    <property type="match status" value="1"/>
</dbReference>
<feature type="compositionally biased region" description="Basic and acidic residues" evidence="1">
    <location>
        <begin position="8"/>
        <end position="20"/>
    </location>
</feature>
<evidence type="ECO:0000259" key="2">
    <source>
        <dbReference type="PROSITE" id="PS50097"/>
    </source>
</evidence>
<comment type="caution">
    <text evidence="3">The sequence shown here is derived from an EMBL/GenBank/DDBJ whole genome shotgun (WGS) entry which is preliminary data.</text>
</comment>
<dbReference type="Pfam" id="PF00651">
    <property type="entry name" value="BTB"/>
    <property type="match status" value="1"/>
</dbReference>
<name>A0A8H5GZX0_9AGAR</name>
<protein>
    <recommendedName>
        <fullName evidence="2">BTB domain-containing protein</fullName>
    </recommendedName>
</protein>
<dbReference type="Gene3D" id="3.30.710.10">
    <property type="entry name" value="Potassium Channel Kv1.1, Chain A"/>
    <property type="match status" value="1"/>
</dbReference>
<dbReference type="EMBL" id="JAACJP010000037">
    <property type="protein sequence ID" value="KAF5374143.1"/>
    <property type="molecule type" value="Genomic_DNA"/>
</dbReference>
<evidence type="ECO:0000313" key="3">
    <source>
        <dbReference type="EMBL" id="KAF5374143.1"/>
    </source>
</evidence>
<accession>A0A8H5GZX0</accession>
<dbReference type="Proteomes" id="UP000565441">
    <property type="component" value="Unassembled WGS sequence"/>
</dbReference>
<feature type="domain" description="BTB" evidence="2">
    <location>
        <begin position="28"/>
        <end position="99"/>
    </location>
</feature>
<dbReference type="AlphaFoldDB" id="A0A8H5GZX0"/>
<dbReference type="InterPro" id="IPR011333">
    <property type="entry name" value="SKP1/BTB/POZ_sf"/>
</dbReference>
<keyword evidence="4" id="KW-1185">Reference proteome</keyword>
<evidence type="ECO:0000256" key="1">
    <source>
        <dbReference type="SAM" id="MobiDB-lite"/>
    </source>
</evidence>
<reference evidence="3 4" key="1">
    <citation type="journal article" date="2020" name="ISME J.">
        <title>Uncovering the hidden diversity of litter-decomposition mechanisms in mushroom-forming fungi.</title>
        <authorList>
            <person name="Floudas D."/>
            <person name="Bentzer J."/>
            <person name="Ahren D."/>
            <person name="Johansson T."/>
            <person name="Persson P."/>
            <person name="Tunlid A."/>
        </authorList>
    </citation>
    <scope>NUCLEOTIDE SEQUENCE [LARGE SCALE GENOMIC DNA]</scope>
    <source>
        <strain evidence="3 4">CBS 661.87</strain>
    </source>
</reference>
<dbReference type="OrthoDB" id="3217871at2759"/>
<organism evidence="3 4">
    <name type="scientific">Tricholomella constricta</name>
    <dbReference type="NCBI Taxonomy" id="117010"/>
    <lineage>
        <taxon>Eukaryota</taxon>
        <taxon>Fungi</taxon>
        <taxon>Dikarya</taxon>
        <taxon>Basidiomycota</taxon>
        <taxon>Agaricomycotina</taxon>
        <taxon>Agaricomycetes</taxon>
        <taxon>Agaricomycetidae</taxon>
        <taxon>Agaricales</taxon>
        <taxon>Tricholomatineae</taxon>
        <taxon>Lyophyllaceae</taxon>
        <taxon>Tricholomella</taxon>
    </lineage>
</organism>
<dbReference type="InterPro" id="IPR000210">
    <property type="entry name" value="BTB/POZ_dom"/>
</dbReference>
<dbReference type="CDD" id="cd18186">
    <property type="entry name" value="BTB_POZ_ZBTB_KLHL-like"/>
    <property type="match status" value="1"/>
</dbReference>
<sequence length="298" mass="34309">MSAAKRKRADDSPSKGEPTRSDVWFLDGNIILEAERKQFRIHRGVLAKHSDVFKDMFDVPQPPNEPVLEGCPIVHLSDSAQDIELLLNALYDGFSQSSDALPIPLLCALIRLGHKYAFLRFRDDAVSRLEHEFSKNMMHFMEPRAYTKIKIMENCQMLDLLVLEMIIKGVPRRRGSAIHLSPDEKLAWAVGLSRQREASLKYTFQWLERVPYHDCTSNNCRKNAGRVSHSILFDASRTLYPSGLCKWKPQWSEKLCARCGRTAKREHEEGQVKFWEAVPSFFGLPAWPHLSNFDINRK</sequence>